<gene>
    <name evidence="4" type="ORF">LEUCIP111803_01117</name>
</gene>
<reference evidence="4" key="1">
    <citation type="submission" date="2021-06" db="EMBL/GenBank/DDBJ databases">
        <authorList>
            <person name="Criscuolo A."/>
        </authorList>
    </citation>
    <scope>NUCLEOTIDE SEQUENCE</scope>
    <source>
        <strain evidence="4">CIP111803</strain>
    </source>
</reference>
<dbReference type="EMBL" id="CAJVAP010000010">
    <property type="protein sequence ID" value="CAG7608453.1"/>
    <property type="molecule type" value="Genomic_DNA"/>
</dbReference>
<evidence type="ECO:0000259" key="2">
    <source>
        <dbReference type="Pfam" id="PF01370"/>
    </source>
</evidence>
<accession>A0A916NNK6</accession>
<dbReference type="AlphaFoldDB" id="A0A916NNK6"/>
<sequence length="302" mass="31639">MTTHIVIAGASGLIGRALSRAIVARGDRVTALVRRPAQAPGEAPWEPARGTLDIRHLEGADAVVVLNGASVGRMPWTKAYRQELIGSRIAPVSTVATALARMGSDAPTLVSGSAVGYYGSAPGAVLTEAAVAGDTFLARLCVDWEAAAREAESVTRVALLRTAPVIHRAGVLRPMIRLTSLGLGGPLGAGTQVWPWISLEDEIRAILHIIDTDISGPVNLCGPEPATANETGRAIARELHRPYWLRAPEWGLNLALGKAAVESLLASDADVHPEILTNHGFVFAHSTVESAVRAAISPPANL</sequence>
<comment type="caution">
    <text evidence="4">The sequence shown here is derived from an EMBL/GenBank/DDBJ whole genome shotgun (WGS) entry which is preliminary data.</text>
</comment>
<dbReference type="RefSeq" id="WP_218114736.1">
    <property type="nucleotide sequence ID" value="NZ_CAJVAP010000010.1"/>
</dbReference>
<keyword evidence="5" id="KW-1185">Reference proteome</keyword>
<dbReference type="Pfam" id="PF01370">
    <property type="entry name" value="Epimerase"/>
    <property type="match status" value="1"/>
</dbReference>
<feature type="domain" description="DUF1731" evidence="3">
    <location>
        <begin position="247"/>
        <end position="294"/>
    </location>
</feature>
<dbReference type="Pfam" id="PF08338">
    <property type="entry name" value="DUF1731"/>
    <property type="match status" value="1"/>
</dbReference>
<comment type="similarity">
    <text evidence="1">Belongs to the NAD(P)-dependent epimerase/dehydratase family. SDR39U1 subfamily.</text>
</comment>
<dbReference type="PANTHER" id="PTHR11092">
    <property type="entry name" value="SUGAR NUCLEOTIDE EPIMERASE RELATED"/>
    <property type="match status" value="1"/>
</dbReference>
<dbReference type="PANTHER" id="PTHR11092:SF0">
    <property type="entry name" value="EPIMERASE FAMILY PROTEIN SDR39U1"/>
    <property type="match status" value="1"/>
</dbReference>
<dbReference type="Proteomes" id="UP000693892">
    <property type="component" value="Unassembled WGS sequence"/>
</dbReference>
<evidence type="ECO:0000259" key="3">
    <source>
        <dbReference type="Pfam" id="PF08338"/>
    </source>
</evidence>
<organism evidence="4 5">
    <name type="scientific">Leucobacter soli</name>
    <dbReference type="NCBI Taxonomy" id="2812850"/>
    <lineage>
        <taxon>Bacteria</taxon>
        <taxon>Bacillati</taxon>
        <taxon>Actinomycetota</taxon>
        <taxon>Actinomycetes</taxon>
        <taxon>Micrococcales</taxon>
        <taxon>Microbacteriaceae</taxon>
        <taxon>Leucobacter</taxon>
    </lineage>
</organism>
<dbReference type="InterPro" id="IPR001509">
    <property type="entry name" value="Epimerase_deHydtase"/>
</dbReference>
<proteinExistence type="inferred from homology"/>
<evidence type="ECO:0000313" key="5">
    <source>
        <dbReference type="Proteomes" id="UP000693892"/>
    </source>
</evidence>
<name>A0A916NNK6_9MICO</name>
<dbReference type="InterPro" id="IPR010099">
    <property type="entry name" value="SDR39U1"/>
</dbReference>
<dbReference type="InterPro" id="IPR013549">
    <property type="entry name" value="DUF1731"/>
</dbReference>
<evidence type="ECO:0000313" key="4">
    <source>
        <dbReference type="EMBL" id="CAG7608453.1"/>
    </source>
</evidence>
<evidence type="ECO:0000256" key="1">
    <source>
        <dbReference type="ARBA" id="ARBA00009353"/>
    </source>
</evidence>
<feature type="domain" description="NAD-dependent epimerase/dehydratase" evidence="2">
    <location>
        <begin position="5"/>
        <end position="212"/>
    </location>
</feature>
<dbReference type="NCBIfam" id="TIGR01777">
    <property type="entry name" value="yfcH"/>
    <property type="match status" value="1"/>
</dbReference>
<protein>
    <submittedName>
        <fullName evidence="4">Epimerase family protein</fullName>
    </submittedName>
</protein>